<keyword evidence="3" id="KW-1185">Reference proteome</keyword>
<dbReference type="Proteomes" id="UP000617734">
    <property type="component" value="Unassembled WGS sequence"/>
</dbReference>
<evidence type="ECO:0000313" key="3">
    <source>
        <dbReference type="Proteomes" id="UP000617734"/>
    </source>
</evidence>
<dbReference type="AlphaFoldDB" id="A0A919FKH0"/>
<protein>
    <submittedName>
        <fullName evidence="2">Uncharacterized protein</fullName>
    </submittedName>
</protein>
<dbReference type="EMBL" id="BNBO01000008">
    <property type="protein sequence ID" value="GHH67045.1"/>
    <property type="molecule type" value="Genomic_DNA"/>
</dbReference>
<proteinExistence type="predicted"/>
<reference evidence="2" key="1">
    <citation type="journal article" date="2014" name="Int. J. Syst. Evol. Microbiol.">
        <title>Complete genome sequence of Corynebacterium casei LMG S-19264T (=DSM 44701T), isolated from a smear-ripened cheese.</title>
        <authorList>
            <consortium name="US DOE Joint Genome Institute (JGI-PGF)"/>
            <person name="Walter F."/>
            <person name="Albersmeier A."/>
            <person name="Kalinowski J."/>
            <person name="Ruckert C."/>
        </authorList>
    </citation>
    <scope>NUCLEOTIDE SEQUENCE</scope>
    <source>
        <strain evidence="2">JCM 4646</strain>
    </source>
</reference>
<dbReference type="RefSeq" id="WP_308438361.1">
    <property type="nucleotide sequence ID" value="NZ_BNBO01000008.1"/>
</dbReference>
<feature type="compositionally biased region" description="Low complexity" evidence="1">
    <location>
        <begin position="121"/>
        <end position="130"/>
    </location>
</feature>
<dbReference type="GeneID" id="95358567"/>
<comment type="caution">
    <text evidence="2">The sequence shown here is derived from an EMBL/GenBank/DDBJ whole genome shotgun (WGS) entry which is preliminary data.</text>
</comment>
<evidence type="ECO:0000256" key="1">
    <source>
        <dbReference type="SAM" id="MobiDB-lite"/>
    </source>
</evidence>
<accession>A0A919FKH0</accession>
<evidence type="ECO:0000313" key="2">
    <source>
        <dbReference type="EMBL" id="GHH67045.1"/>
    </source>
</evidence>
<gene>
    <name evidence="2" type="ORF">GCM10018781_21780</name>
</gene>
<reference evidence="2" key="2">
    <citation type="submission" date="2020-09" db="EMBL/GenBank/DDBJ databases">
        <authorList>
            <person name="Sun Q."/>
            <person name="Ohkuma M."/>
        </authorList>
    </citation>
    <scope>NUCLEOTIDE SEQUENCE</scope>
    <source>
        <strain evidence="2">JCM 4646</strain>
    </source>
</reference>
<feature type="compositionally biased region" description="Gly residues" evidence="1">
    <location>
        <begin position="98"/>
        <end position="111"/>
    </location>
</feature>
<name>A0A919FKH0_9ACTN</name>
<organism evidence="2 3">
    <name type="scientific">Kitasatospora indigofera</name>
    <dbReference type="NCBI Taxonomy" id="67307"/>
    <lineage>
        <taxon>Bacteria</taxon>
        <taxon>Bacillati</taxon>
        <taxon>Actinomycetota</taxon>
        <taxon>Actinomycetes</taxon>
        <taxon>Kitasatosporales</taxon>
        <taxon>Streptomycetaceae</taxon>
        <taxon>Kitasatospora</taxon>
    </lineage>
</organism>
<feature type="region of interest" description="Disordered" evidence="1">
    <location>
        <begin position="93"/>
        <end position="130"/>
    </location>
</feature>
<sequence>MPEPTPLTEAVDRLADRFRAMPQSRLLAAVPGHASRATAVLALARTLAAVALALEGRQARPFPDAGAFAAGDQLAVAGHDLAAALAALGPAAGAAAGSAGGGGDSTGGSDRGSGRGDREGGPVVLPVPLGSLPAGDPADGAAVLAEALAAVAATAELCA</sequence>